<organism evidence="1 2">
    <name type="scientific">Shewanella phaeophyticola</name>
    <dbReference type="NCBI Taxonomy" id="2978345"/>
    <lineage>
        <taxon>Bacteria</taxon>
        <taxon>Pseudomonadati</taxon>
        <taxon>Pseudomonadota</taxon>
        <taxon>Gammaproteobacteria</taxon>
        <taxon>Alteromonadales</taxon>
        <taxon>Shewanellaceae</taxon>
        <taxon>Shewanella</taxon>
    </lineage>
</organism>
<evidence type="ECO:0000313" key="2">
    <source>
        <dbReference type="Proteomes" id="UP001431192"/>
    </source>
</evidence>
<sequence length="88" mass="10276">MTLYTNHARARMQQRGFTEELIQAILDFGKEYFRKGSIVYLADKGCIKELIKMGYSKYFCEKCKGRYVVVSHTGDILTVAHKHKHFAR</sequence>
<protein>
    <submittedName>
        <fullName evidence="1">DUF4258 domain-containing protein</fullName>
    </submittedName>
</protein>
<reference evidence="1" key="1">
    <citation type="submission" date="2022-09" db="EMBL/GenBank/DDBJ databases">
        <title>Shewanella sp. KJ10-1 sp.nov, isolated from marine algae.</title>
        <authorList>
            <person name="Butt M."/>
            <person name="Lee J.K."/>
            <person name="Kim J.M."/>
            <person name="Choi D.G."/>
        </authorList>
    </citation>
    <scope>NUCLEOTIDE SEQUENCE</scope>
    <source>
        <strain evidence="1">KJ10-1</strain>
    </source>
</reference>
<comment type="caution">
    <text evidence="1">The sequence shown here is derived from an EMBL/GenBank/DDBJ whole genome shotgun (WGS) entry which is preliminary data.</text>
</comment>
<dbReference type="RefSeq" id="WP_261734415.1">
    <property type="nucleotide sequence ID" value="NZ_JAODOQ010000001.1"/>
</dbReference>
<gene>
    <name evidence="1" type="ORF">N4T56_20025</name>
</gene>
<dbReference type="Pfam" id="PF14076">
    <property type="entry name" value="DUF4258"/>
    <property type="match status" value="1"/>
</dbReference>
<accession>A0ABT2P6M1</accession>
<keyword evidence="2" id="KW-1185">Reference proteome</keyword>
<dbReference type="Proteomes" id="UP001431192">
    <property type="component" value="Unassembled WGS sequence"/>
</dbReference>
<dbReference type="InterPro" id="IPR025354">
    <property type="entry name" value="DUF4258"/>
</dbReference>
<evidence type="ECO:0000313" key="1">
    <source>
        <dbReference type="EMBL" id="MCT8988307.1"/>
    </source>
</evidence>
<proteinExistence type="predicted"/>
<dbReference type="EMBL" id="JAODOQ010000001">
    <property type="protein sequence ID" value="MCT8988307.1"/>
    <property type="molecule type" value="Genomic_DNA"/>
</dbReference>
<name>A0ABT2P6M1_9GAMM</name>